<dbReference type="InterPro" id="IPR000863">
    <property type="entry name" value="Sulfotransferase_dom"/>
</dbReference>
<protein>
    <recommendedName>
        <fullName evidence="1">Sulfotransferase domain-containing protein</fullName>
    </recommendedName>
</protein>
<dbReference type="GO" id="GO:0008146">
    <property type="term" value="F:sulfotransferase activity"/>
    <property type="evidence" value="ECO:0007669"/>
    <property type="project" value="InterPro"/>
</dbReference>
<dbReference type="KEGG" id="theu:HPC62_14980"/>
<dbReference type="Pfam" id="PF00685">
    <property type="entry name" value="Sulfotransfer_1"/>
    <property type="match status" value="1"/>
</dbReference>
<dbReference type="EMBL" id="CP053661">
    <property type="protein sequence ID" value="QKD83327.1"/>
    <property type="molecule type" value="Genomic_DNA"/>
</dbReference>
<dbReference type="AlphaFoldDB" id="A0A6M8BEN5"/>
<gene>
    <name evidence="2" type="ORF">HPC62_14980</name>
</gene>
<evidence type="ECO:0000313" key="2">
    <source>
        <dbReference type="EMBL" id="QKD83327.1"/>
    </source>
</evidence>
<proteinExistence type="predicted"/>
<dbReference type="Gene3D" id="3.40.50.300">
    <property type="entry name" value="P-loop containing nucleotide triphosphate hydrolases"/>
    <property type="match status" value="1"/>
</dbReference>
<evidence type="ECO:0000313" key="3">
    <source>
        <dbReference type="Proteomes" id="UP000505210"/>
    </source>
</evidence>
<dbReference type="SUPFAM" id="SSF52540">
    <property type="entry name" value="P-loop containing nucleoside triphosphate hydrolases"/>
    <property type="match status" value="1"/>
</dbReference>
<dbReference type="RefSeq" id="WP_172356950.1">
    <property type="nucleotide sequence ID" value="NZ_CP053661.1"/>
</dbReference>
<dbReference type="InterPro" id="IPR027417">
    <property type="entry name" value="P-loop_NTPase"/>
</dbReference>
<feature type="domain" description="Sulfotransferase" evidence="1">
    <location>
        <begin position="7"/>
        <end position="184"/>
    </location>
</feature>
<organism evidence="2 3">
    <name type="scientific">Thermoleptolyngbya sichuanensis A183</name>
    <dbReference type="NCBI Taxonomy" id="2737172"/>
    <lineage>
        <taxon>Bacteria</taxon>
        <taxon>Bacillati</taxon>
        <taxon>Cyanobacteriota</taxon>
        <taxon>Cyanophyceae</taxon>
        <taxon>Oculatellales</taxon>
        <taxon>Oculatellaceae</taxon>
        <taxon>Thermoleptolyngbya</taxon>
        <taxon>Thermoleptolyngbya sichuanensis</taxon>
    </lineage>
</organism>
<reference evidence="2 3" key="1">
    <citation type="submission" date="2020-05" db="EMBL/GenBank/DDBJ databases">
        <title>Complete genome sequence of of a novel Thermoleptolyngbya strain isolated from hot springs of Ganzi, Sichuan China.</title>
        <authorList>
            <person name="Tang J."/>
            <person name="Daroch M."/>
            <person name="Li L."/>
            <person name="Waleron K."/>
            <person name="Waleron M."/>
            <person name="Waleron M."/>
        </authorList>
    </citation>
    <scope>NUCLEOTIDE SEQUENCE [LARGE SCALE GENOMIC DNA]</scope>
    <source>
        <strain evidence="2 3">PKUAC-SCTA183</strain>
    </source>
</reference>
<evidence type="ECO:0000259" key="1">
    <source>
        <dbReference type="Pfam" id="PF00685"/>
    </source>
</evidence>
<dbReference type="Proteomes" id="UP000505210">
    <property type="component" value="Chromosome"/>
</dbReference>
<name>A0A6M8BEN5_9CYAN</name>
<accession>A0A6M8BEN5</accession>
<keyword evidence="3" id="KW-1185">Reference proteome</keyword>
<sequence>MTSSADRPILIYTVHKAASMFLHRLTRQIARDLEMEYFSINNKAAGYQEVKELSWNGFIQKYLSQAEKRACFGPIRSLEAMPSIPEGIEDFSVILHLRDPRDVLVSSFFSNAFSHPVNPVIFNPDEAARREWIERGIDAFVIERSPVVIDRYNCLIANLLGRENVLFLKYEDMVLNYQEWLAKFLSVFIAPEPNIPTETQPKGLLALLEKLPLVQREGRSPA</sequence>